<comment type="caution">
    <text evidence="1">The sequence shown here is derived from an EMBL/GenBank/DDBJ whole genome shotgun (WGS) entry which is preliminary data.</text>
</comment>
<dbReference type="AlphaFoldDB" id="A0A401FHW7"/>
<dbReference type="Proteomes" id="UP000286974">
    <property type="component" value="Unassembled WGS sequence"/>
</dbReference>
<name>A0A401FHW7_9LACO</name>
<proteinExistence type="predicted"/>
<evidence type="ECO:0000313" key="1">
    <source>
        <dbReference type="EMBL" id="GAY71888.1"/>
    </source>
</evidence>
<reference evidence="1 2" key="1">
    <citation type="submission" date="2017-11" db="EMBL/GenBank/DDBJ databases">
        <title>Draft Genome Sequence of Lactobacillus curieae NBRC 111893 isolated from Koso, a Japanese sugar-Vegetable Fermented Beverage.</title>
        <authorList>
            <person name="Chiou T.Y."/>
            <person name="Oshima K."/>
            <person name="Suda W."/>
            <person name="Hattori M."/>
            <person name="Takahashi T."/>
        </authorList>
    </citation>
    <scope>NUCLEOTIDE SEQUENCE [LARGE SCALE GENOMIC DNA]</scope>
    <source>
        <strain evidence="1 2">NBRC111893</strain>
    </source>
</reference>
<accession>A0A401FHW7</accession>
<organism evidence="1 2">
    <name type="scientific">Lentilactobacillus kosonis</name>
    <dbReference type="NCBI Taxonomy" id="2810561"/>
    <lineage>
        <taxon>Bacteria</taxon>
        <taxon>Bacillati</taxon>
        <taxon>Bacillota</taxon>
        <taxon>Bacilli</taxon>
        <taxon>Lactobacillales</taxon>
        <taxon>Lactobacillaceae</taxon>
        <taxon>Lentilactobacillus</taxon>
    </lineage>
</organism>
<dbReference type="EMBL" id="BEXA01000001">
    <property type="protein sequence ID" value="GAY71888.1"/>
    <property type="molecule type" value="Genomic_DNA"/>
</dbReference>
<evidence type="ECO:0000313" key="2">
    <source>
        <dbReference type="Proteomes" id="UP000286974"/>
    </source>
</evidence>
<keyword evidence="2" id="KW-1185">Reference proteome</keyword>
<protein>
    <submittedName>
        <fullName evidence="1">Uncharacterized protein</fullName>
    </submittedName>
</protein>
<gene>
    <name evidence="1" type="ORF">NBRC111893_34</name>
</gene>
<sequence length="37" mass="4140">MDKQKKLDKSVIAIAWVLVFGGNGTDARFYNGQYCDS</sequence>